<organism evidence="1 2">
    <name type="scientific">Alkalihalobacillus trypoxylicola</name>
    <dbReference type="NCBI Taxonomy" id="519424"/>
    <lineage>
        <taxon>Bacteria</taxon>
        <taxon>Bacillati</taxon>
        <taxon>Bacillota</taxon>
        <taxon>Bacilli</taxon>
        <taxon>Bacillales</taxon>
        <taxon>Bacillaceae</taxon>
        <taxon>Alkalihalobacillus</taxon>
    </lineage>
</organism>
<gene>
    <name evidence="1" type="ORF">AZF04_19830</name>
</gene>
<keyword evidence="2" id="KW-1185">Reference proteome</keyword>
<accession>A0A162DNR3</accession>
<dbReference type="AlphaFoldDB" id="A0A162DNR3"/>
<dbReference type="Proteomes" id="UP000075806">
    <property type="component" value="Unassembled WGS sequence"/>
</dbReference>
<dbReference type="EMBL" id="LTAO01000020">
    <property type="protein sequence ID" value="KYG30416.1"/>
    <property type="molecule type" value="Genomic_DNA"/>
</dbReference>
<reference evidence="1" key="1">
    <citation type="submission" date="2016-02" db="EMBL/GenBank/DDBJ databases">
        <title>Genome sequence of Bacillus trypoxylicola KCTC 13244(T).</title>
        <authorList>
            <person name="Jeong H."/>
            <person name="Park S.-H."/>
            <person name="Choi S.-K."/>
        </authorList>
    </citation>
    <scope>NUCLEOTIDE SEQUENCE [LARGE SCALE GENOMIC DNA]</scope>
    <source>
        <strain evidence="1">KCTC 13244</strain>
    </source>
</reference>
<sequence>MLELVPLNFRVTGVDFPYGNGEVSGVRIRFNVTDSIGEINSSGRVSATMEEYATNSDLTALAGLARQKFIERLEFDDVTERAD</sequence>
<proteinExistence type="predicted"/>
<dbReference type="STRING" id="519424.AZF04_19830"/>
<dbReference type="RefSeq" id="WP_061948991.1">
    <property type="nucleotide sequence ID" value="NZ_LTAO01000020.1"/>
</dbReference>
<evidence type="ECO:0000313" key="2">
    <source>
        <dbReference type="Proteomes" id="UP000075806"/>
    </source>
</evidence>
<dbReference type="OrthoDB" id="2928685at2"/>
<evidence type="ECO:0000313" key="1">
    <source>
        <dbReference type="EMBL" id="KYG30416.1"/>
    </source>
</evidence>
<comment type="caution">
    <text evidence="1">The sequence shown here is derived from an EMBL/GenBank/DDBJ whole genome shotgun (WGS) entry which is preliminary data.</text>
</comment>
<protein>
    <submittedName>
        <fullName evidence="1">Uncharacterized protein</fullName>
    </submittedName>
</protein>
<name>A0A162DNR3_9BACI</name>